<dbReference type="OrthoDB" id="5089136at2759"/>
<evidence type="ECO:0000313" key="2">
    <source>
        <dbReference type="EMBL" id="KAF4416993.1"/>
    </source>
</evidence>
<accession>A0A8H4JB26</accession>
<gene>
    <name evidence="2" type="ORF">FACUT_12557</name>
</gene>
<keyword evidence="3" id="KW-1185">Reference proteome</keyword>
<dbReference type="EMBL" id="JAADJF010000461">
    <property type="protein sequence ID" value="KAF4416993.1"/>
    <property type="molecule type" value="Genomic_DNA"/>
</dbReference>
<comment type="caution">
    <text evidence="2">The sequence shown here is derived from an EMBL/GenBank/DDBJ whole genome shotgun (WGS) entry which is preliminary data.</text>
</comment>
<protein>
    <submittedName>
        <fullName evidence="2">Uncharacterized protein</fullName>
    </submittedName>
</protein>
<feature type="region of interest" description="Disordered" evidence="1">
    <location>
        <begin position="75"/>
        <end position="97"/>
    </location>
</feature>
<proteinExistence type="predicted"/>
<organism evidence="2 3">
    <name type="scientific">Fusarium acutatum</name>
    <dbReference type="NCBI Taxonomy" id="78861"/>
    <lineage>
        <taxon>Eukaryota</taxon>
        <taxon>Fungi</taxon>
        <taxon>Dikarya</taxon>
        <taxon>Ascomycota</taxon>
        <taxon>Pezizomycotina</taxon>
        <taxon>Sordariomycetes</taxon>
        <taxon>Hypocreomycetidae</taxon>
        <taxon>Hypocreales</taxon>
        <taxon>Nectriaceae</taxon>
        <taxon>Fusarium</taxon>
        <taxon>Fusarium fujikuroi species complex</taxon>
    </lineage>
</organism>
<evidence type="ECO:0000256" key="1">
    <source>
        <dbReference type="SAM" id="MobiDB-lite"/>
    </source>
</evidence>
<dbReference type="Proteomes" id="UP000536711">
    <property type="component" value="Unassembled WGS sequence"/>
</dbReference>
<evidence type="ECO:0000313" key="3">
    <source>
        <dbReference type="Proteomes" id="UP000536711"/>
    </source>
</evidence>
<name>A0A8H4JB26_9HYPO</name>
<feature type="compositionally biased region" description="Gly residues" evidence="1">
    <location>
        <begin position="85"/>
        <end position="97"/>
    </location>
</feature>
<reference evidence="2 3" key="1">
    <citation type="submission" date="2020-01" db="EMBL/GenBank/DDBJ databases">
        <title>Identification and distribution of gene clusters putatively required for synthesis of sphingolipid metabolism inhibitors in phylogenetically diverse species of the filamentous fungus Fusarium.</title>
        <authorList>
            <person name="Kim H.-S."/>
            <person name="Busman M."/>
            <person name="Brown D.W."/>
            <person name="Divon H."/>
            <person name="Uhlig S."/>
            <person name="Proctor R.H."/>
        </authorList>
    </citation>
    <scope>NUCLEOTIDE SEQUENCE [LARGE SCALE GENOMIC DNA]</scope>
    <source>
        <strain evidence="2 3">NRRL 13308</strain>
    </source>
</reference>
<sequence>MDEIHRFQSAVDQSIVWLRDHATNAEEVMVLQIIEWLAAAQRNDTGRIQRKIWTLDPERFRREIRDGHVHLVNGRAILGPSPDGNAGGNAGGNVGGN</sequence>
<dbReference type="AlphaFoldDB" id="A0A8H4JB26"/>